<dbReference type="EMBL" id="WBXO01000001">
    <property type="protein sequence ID" value="KAB2954552.1"/>
    <property type="molecule type" value="Genomic_DNA"/>
</dbReference>
<protein>
    <submittedName>
        <fullName evidence="2">Uncharacterized protein</fullName>
    </submittedName>
</protein>
<gene>
    <name evidence="2" type="ORF">F9B85_02435</name>
</gene>
<evidence type="ECO:0000313" key="3">
    <source>
        <dbReference type="Proteomes" id="UP000468766"/>
    </source>
</evidence>
<dbReference type="Proteomes" id="UP000468766">
    <property type="component" value="Unassembled WGS sequence"/>
</dbReference>
<feature type="transmembrane region" description="Helical" evidence="1">
    <location>
        <begin position="12"/>
        <end position="32"/>
    </location>
</feature>
<comment type="caution">
    <text evidence="2">The sequence shown here is derived from an EMBL/GenBank/DDBJ whole genome shotgun (WGS) entry which is preliminary data.</text>
</comment>
<feature type="transmembrane region" description="Helical" evidence="1">
    <location>
        <begin position="44"/>
        <end position="63"/>
    </location>
</feature>
<organism evidence="2 3">
    <name type="scientific">Heliorestis acidaminivorans</name>
    <dbReference type="NCBI Taxonomy" id="553427"/>
    <lineage>
        <taxon>Bacteria</taxon>
        <taxon>Bacillati</taxon>
        <taxon>Bacillota</taxon>
        <taxon>Clostridia</taxon>
        <taxon>Eubacteriales</taxon>
        <taxon>Heliobacteriaceae</taxon>
        <taxon>Heliorestis</taxon>
    </lineage>
</organism>
<reference evidence="2 3" key="1">
    <citation type="submission" date="2019-10" db="EMBL/GenBank/DDBJ databases">
        <title>Whole-genome sequence of the extremophile Heliorestis acidaminivorans DSM 24790.</title>
        <authorList>
            <person name="Kyndt J.A."/>
            <person name="Meyer T.E."/>
        </authorList>
    </citation>
    <scope>NUCLEOTIDE SEQUENCE [LARGE SCALE GENOMIC DNA]</scope>
    <source>
        <strain evidence="2 3">DSM 24790</strain>
    </source>
</reference>
<name>A0A6I0F6E7_9FIRM</name>
<dbReference type="OrthoDB" id="2083300at2"/>
<evidence type="ECO:0000313" key="2">
    <source>
        <dbReference type="EMBL" id="KAB2954552.1"/>
    </source>
</evidence>
<keyword evidence="1" id="KW-0472">Membrane</keyword>
<evidence type="ECO:0000256" key="1">
    <source>
        <dbReference type="SAM" id="Phobius"/>
    </source>
</evidence>
<dbReference type="AlphaFoldDB" id="A0A6I0F6E7"/>
<accession>A0A6I0F6E7</accession>
<feature type="transmembrane region" description="Helical" evidence="1">
    <location>
        <begin position="75"/>
        <end position="92"/>
    </location>
</feature>
<sequence length="101" mass="11266">MDWAMTPTNGEFLLTILSVLILTTVETFKYAFCGRPRVYKTFKGFVLIAAGVLWGGIYGLWQADCLCWPGFKKGVELGIYVAFITGVSYGIIKSIRDNKKS</sequence>
<keyword evidence="1" id="KW-0812">Transmembrane</keyword>
<keyword evidence="1" id="KW-1133">Transmembrane helix</keyword>
<proteinExistence type="predicted"/>
<keyword evidence="3" id="KW-1185">Reference proteome</keyword>
<dbReference type="RefSeq" id="WP_151618102.1">
    <property type="nucleotide sequence ID" value="NZ_WBXO01000001.1"/>
</dbReference>